<dbReference type="AlphaFoldDB" id="A0A164W4X9"/>
<accession>A0A164W4X9</accession>
<evidence type="ECO:0000313" key="2">
    <source>
        <dbReference type="Proteomes" id="UP000076858"/>
    </source>
</evidence>
<evidence type="ECO:0000313" key="1">
    <source>
        <dbReference type="EMBL" id="KZS12954.1"/>
    </source>
</evidence>
<gene>
    <name evidence="1" type="ORF">APZ42_022216</name>
</gene>
<name>A0A164W4X9_9CRUS</name>
<dbReference type="Proteomes" id="UP000076858">
    <property type="component" value="Unassembled WGS sequence"/>
</dbReference>
<comment type="caution">
    <text evidence="1">The sequence shown here is derived from an EMBL/GenBank/DDBJ whole genome shotgun (WGS) entry which is preliminary data.</text>
</comment>
<protein>
    <submittedName>
        <fullName evidence="1">Uncharacterized protein</fullName>
    </submittedName>
</protein>
<reference evidence="1 2" key="1">
    <citation type="submission" date="2016-03" db="EMBL/GenBank/DDBJ databases">
        <title>EvidentialGene: Evidence-directed Construction of Genes on Genomes.</title>
        <authorList>
            <person name="Gilbert D.G."/>
            <person name="Choi J.-H."/>
            <person name="Mockaitis K."/>
            <person name="Colbourne J."/>
            <person name="Pfrender M."/>
        </authorList>
    </citation>
    <scope>NUCLEOTIDE SEQUENCE [LARGE SCALE GENOMIC DNA]</scope>
    <source>
        <strain evidence="1 2">Xinb3</strain>
        <tissue evidence="1">Complete organism</tissue>
    </source>
</reference>
<sequence length="70" mass="8016">MVERKREKKEGGSTSFPFASSCCTKRCAYNPIRPSSHPSPPPLFFSWQSVTFSFFFCCKRGEDCAVREIK</sequence>
<proteinExistence type="predicted"/>
<dbReference type="PROSITE" id="PS51257">
    <property type="entry name" value="PROKAR_LIPOPROTEIN"/>
    <property type="match status" value="1"/>
</dbReference>
<dbReference type="EMBL" id="LRGB01001348">
    <property type="protein sequence ID" value="KZS12954.1"/>
    <property type="molecule type" value="Genomic_DNA"/>
</dbReference>
<keyword evidence="2" id="KW-1185">Reference proteome</keyword>
<organism evidence="1 2">
    <name type="scientific">Daphnia magna</name>
    <dbReference type="NCBI Taxonomy" id="35525"/>
    <lineage>
        <taxon>Eukaryota</taxon>
        <taxon>Metazoa</taxon>
        <taxon>Ecdysozoa</taxon>
        <taxon>Arthropoda</taxon>
        <taxon>Crustacea</taxon>
        <taxon>Branchiopoda</taxon>
        <taxon>Diplostraca</taxon>
        <taxon>Cladocera</taxon>
        <taxon>Anomopoda</taxon>
        <taxon>Daphniidae</taxon>
        <taxon>Daphnia</taxon>
    </lineage>
</organism>